<reference evidence="2" key="1">
    <citation type="journal article" date="2013" name="Genome Biol. Evol.">
        <title>Deep Sequencing of Mixed Total DNA without Barcodes Allows Efficient Assembly of Highly Plastic Ascidian Mitochondrial Genomes.</title>
        <authorList>
            <person name="Rubinstein N."/>
            <person name="Feldstein T."/>
            <person name="Shenkar N."/>
            <person name="Botero Castro F."/>
            <person name="Griggio F."/>
            <person name="Mastrototaro F."/>
            <person name="Delsuc F."/>
            <person name="Douzery E.J.P."/>
            <person name="Gissi C."/>
            <person name="Huchon D."/>
        </authorList>
    </citation>
    <scope>NUCLEOTIDE SEQUENCE</scope>
    <source>
        <tissue evidence="2">Gonad</tissue>
    </source>
</reference>
<sequence>MNIFVMMMLLIIVFLVLTRLEMMYVLVMLEFFFMLIVFLSTMMMGKLWLGMVLLTISVCEGVLGITLLVIFNLFYTGFLFKN</sequence>
<keyword evidence="1" id="KW-0812">Transmembrane</keyword>
<geneLocation type="mitochondrion" evidence="2"/>
<gene>
    <name evidence="2" type="primary">nad4L</name>
</gene>
<feature type="transmembrane region" description="Helical" evidence="1">
    <location>
        <begin position="51"/>
        <end position="75"/>
    </location>
</feature>
<proteinExistence type="predicted"/>
<organism evidence="2">
    <name type="scientific">Polycarpa mytiligera</name>
    <name type="common">Ascidian</name>
    <dbReference type="NCBI Taxonomy" id="569436"/>
    <lineage>
        <taxon>Eukaryota</taxon>
        <taxon>Metazoa</taxon>
        <taxon>Chordata</taxon>
        <taxon>Tunicata</taxon>
        <taxon>Ascidiacea</taxon>
        <taxon>Stolidobranchia</taxon>
        <taxon>Styelidae</taxon>
        <taxon>Polycarpa</taxon>
    </lineage>
</organism>
<evidence type="ECO:0000313" key="2">
    <source>
        <dbReference type="EMBL" id="CCO25751.1"/>
    </source>
</evidence>
<feature type="transmembrane region" description="Helical" evidence="1">
    <location>
        <begin position="6"/>
        <end position="39"/>
    </location>
</feature>
<keyword evidence="1" id="KW-0472">Membrane</keyword>
<evidence type="ECO:0000256" key="1">
    <source>
        <dbReference type="SAM" id="Phobius"/>
    </source>
</evidence>
<accession>S0DFD7</accession>
<protein>
    <submittedName>
        <fullName evidence="2">NADH dehydrogenase subunit 4L</fullName>
    </submittedName>
</protein>
<dbReference type="AlphaFoldDB" id="S0DFD7"/>
<keyword evidence="2" id="KW-0496">Mitochondrion</keyword>
<name>S0DFD7_POLMY</name>
<keyword evidence="1" id="KW-1133">Transmembrane helix</keyword>
<dbReference type="EMBL" id="HF548556">
    <property type="protein sequence ID" value="CCO25751.1"/>
    <property type="molecule type" value="Genomic_DNA"/>
</dbReference>